<dbReference type="AlphaFoldDB" id="C6HSI7"/>
<proteinExistence type="predicted"/>
<dbReference type="HOGENOM" id="CLU_1927013_0_0_1"/>
<dbReference type="VEuPathDB" id="FungiDB:HCDG_09168"/>
<evidence type="ECO:0000313" key="2">
    <source>
        <dbReference type="Proteomes" id="UP000002624"/>
    </source>
</evidence>
<dbReference type="Proteomes" id="UP000002624">
    <property type="component" value="Unassembled WGS sequence"/>
</dbReference>
<dbReference type="EMBL" id="GG692438">
    <property type="protein sequence ID" value="EER36737.1"/>
    <property type="molecule type" value="Genomic_DNA"/>
</dbReference>
<organism evidence="1 2">
    <name type="scientific">Ajellomyces capsulatus (strain H143)</name>
    <name type="common">Darling's disease fungus</name>
    <name type="synonym">Histoplasma capsulatum</name>
    <dbReference type="NCBI Taxonomy" id="544712"/>
    <lineage>
        <taxon>Eukaryota</taxon>
        <taxon>Fungi</taxon>
        <taxon>Dikarya</taxon>
        <taxon>Ascomycota</taxon>
        <taxon>Pezizomycotina</taxon>
        <taxon>Eurotiomycetes</taxon>
        <taxon>Eurotiomycetidae</taxon>
        <taxon>Onygenales</taxon>
        <taxon>Ajellomycetaceae</taxon>
        <taxon>Histoplasma</taxon>
    </lineage>
</organism>
<sequence>MDAAAPLSSTLRPAVPLAVTSSAAVQRSPLAYAPTGGVDRQAPRQKVAGNPGSVWILGVYGWILLLDVESAFIKSRLTILNPSSRLSFSIWSRTDDPRTFSAIAPPSKLISQGLGLGSERILSPMFSAGTC</sequence>
<gene>
    <name evidence="1" type="ORF">HCDG_09168</name>
</gene>
<reference evidence="2" key="1">
    <citation type="submission" date="2009-05" db="EMBL/GenBank/DDBJ databases">
        <title>The genome sequence of Ajellomyces capsulatus strain H143.</title>
        <authorList>
            <person name="Champion M."/>
            <person name="Cuomo C.A."/>
            <person name="Ma L.-J."/>
            <person name="Henn M.R."/>
            <person name="Sil A."/>
            <person name="Goldman B."/>
            <person name="Young S.K."/>
            <person name="Kodira C.D."/>
            <person name="Zeng Q."/>
            <person name="Koehrsen M."/>
            <person name="Alvarado L."/>
            <person name="Berlin A.M."/>
            <person name="Borenstein D."/>
            <person name="Chen Z."/>
            <person name="Engels R."/>
            <person name="Freedman E."/>
            <person name="Gellesch M."/>
            <person name="Goldberg J."/>
            <person name="Griggs A."/>
            <person name="Gujja S."/>
            <person name="Heiman D.I."/>
            <person name="Hepburn T.A."/>
            <person name="Howarth C."/>
            <person name="Jen D."/>
            <person name="Larson L."/>
            <person name="Lewis B."/>
            <person name="Mehta T."/>
            <person name="Park D."/>
            <person name="Pearson M."/>
            <person name="Roberts A."/>
            <person name="Saif S."/>
            <person name="Shea T.D."/>
            <person name="Shenoy N."/>
            <person name="Sisk P."/>
            <person name="Stolte C."/>
            <person name="Sykes S."/>
            <person name="Walk T."/>
            <person name="White J."/>
            <person name="Yandava C."/>
            <person name="Klein B."/>
            <person name="McEwen J.G."/>
            <person name="Puccia R."/>
            <person name="Goldman G.H."/>
            <person name="Felipe M.S."/>
            <person name="Nino-Vega G."/>
            <person name="San-Blas G."/>
            <person name="Taylor J.W."/>
            <person name="Mendoza L."/>
            <person name="Galagan J.E."/>
            <person name="Nusbaum C."/>
            <person name="Birren B.W."/>
        </authorList>
    </citation>
    <scope>NUCLEOTIDE SEQUENCE [LARGE SCALE GENOMIC DNA]</scope>
    <source>
        <strain evidence="2">H143</strain>
    </source>
</reference>
<name>C6HSI7_AJECH</name>
<protein>
    <submittedName>
        <fullName evidence="1">Uncharacterized protein</fullName>
    </submittedName>
</protein>
<accession>C6HSI7</accession>
<evidence type="ECO:0000313" key="1">
    <source>
        <dbReference type="EMBL" id="EER36737.1"/>
    </source>
</evidence>